<proteinExistence type="inferred from homology"/>
<dbReference type="Gene3D" id="2.160.20.10">
    <property type="entry name" value="Single-stranded right-handed beta-helix, Pectin lyase-like"/>
    <property type="match status" value="1"/>
</dbReference>
<dbReference type="SMART" id="SM00710">
    <property type="entry name" value="PbH1"/>
    <property type="match status" value="6"/>
</dbReference>
<dbReference type="eggNOG" id="ENOG502QTAW">
    <property type="taxonomic scope" value="Eukaryota"/>
</dbReference>
<evidence type="ECO:0000313" key="16">
    <source>
        <dbReference type="Proteomes" id="UP000006911"/>
    </source>
</evidence>
<keyword evidence="4" id="KW-0964">Secreted</keyword>
<accession>D5GPS7</accession>
<dbReference type="GO" id="GO:0004650">
    <property type="term" value="F:polygalacturonase activity"/>
    <property type="evidence" value="ECO:0007669"/>
    <property type="project" value="UniProtKB-EC"/>
</dbReference>
<dbReference type="HOGENOM" id="CLU_040116_0_0_1"/>
<evidence type="ECO:0000313" key="15">
    <source>
        <dbReference type="EMBL" id="CAZ86520.1"/>
    </source>
</evidence>
<dbReference type="EMBL" id="FN430378">
    <property type="protein sequence ID" value="CAZ86520.1"/>
    <property type="molecule type" value="Genomic_DNA"/>
</dbReference>
<evidence type="ECO:0000256" key="7">
    <source>
        <dbReference type="ARBA" id="ARBA00022801"/>
    </source>
</evidence>
<dbReference type="FunFam" id="2.160.20.10:FF:000002">
    <property type="entry name" value="Endopolygalacturonase D"/>
    <property type="match status" value="1"/>
</dbReference>
<dbReference type="PANTHER" id="PTHR31884">
    <property type="entry name" value="POLYGALACTURONASE"/>
    <property type="match status" value="1"/>
</dbReference>
<keyword evidence="6" id="KW-0677">Repeat</keyword>
<evidence type="ECO:0000256" key="3">
    <source>
        <dbReference type="ARBA" id="ARBA00012736"/>
    </source>
</evidence>
<dbReference type="InParanoid" id="D5GPS7"/>
<feature type="signal peptide" evidence="14">
    <location>
        <begin position="1"/>
        <end position="16"/>
    </location>
</feature>
<evidence type="ECO:0000256" key="6">
    <source>
        <dbReference type="ARBA" id="ARBA00022737"/>
    </source>
</evidence>
<comment type="similarity">
    <text evidence="2 13">Belongs to the glycosyl hydrolase 28 family.</text>
</comment>
<keyword evidence="8" id="KW-1015">Disulfide bond</keyword>
<evidence type="ECO:0000256" key="9">
    <source>
        <dbReference type="ARBA" id="ARBA00023295"/>
    </source>
</evidence>
<evidence type="ECO:0000256" key="11">
    <source>
        <dbReference type="ARBA" id="ARBA00034074"/>
    </source>
</evidence>
<dbReference type="SUPFAM" id="SSF51126">
    <property type="entry name" value="Pectin lyase-like"/>
    <property type="match status" value="1"/>
</dbReference>
<dbReference type="STRING" id="656061.D5GPS7"/>
<dbReference type="RefSeq" id="XP_002842329.1">
    <property type="nucleotide sequence ID" value="XM_002842283.1"/>
</dbReference>
<evidence type="ECO:0000256" key="13">
    <source>
        <dbReference type="RuleBase" id="RU361169"/>
    </source>
</evidence>
<dbReference type="Pfam" id="PF00295">
    <property type="entry name" value="Glyco_hydro_28"/>
    <property type="match status" value="1"/>
</dbReference>
<keyword evidence="7 13" id="KW-0378">Hydrolase</keyword>
<dbReference type="GeneID" id="9182264"/>
<dbReference type="GO" id="GO:0045490">
    <property type="term" value="P:pectin catabolic process"/>
    <property type="evidence" value="ECO:0007669"/>
    <property type="project" value="EnsemblFungi"/>
</dbReference>
<dbReference type="FunCoup" id="D5GPS7">
    <property type="interactions" value="114"/>
</dbReference>
<feature type="chain" id="PRO_5003072241" description="endo-polygalacturonase" evidence="14">
    <location>
        <begin position="17"/>
        <end position="361"/>
    </location>
</feature>
<sequence>MFAFASLSIFASLVTAIPLIARSPSPSCTITSIDDVAACKKSCTDISIGDFTVPAGQTLDLTDLLTGTTVTFTGTLCFGYKEWTGPLVSVSGTDVHIVGAPGSVLDGDGARWWDTKGGNGGKKKPKFFAAHGLKSSSITGLTLKNTPVQAFSISGVEDLLLSSITINNKDGDVNDLGHNTDAFDVGSSDGVTIEGATVYNQDDCLAVNSGRNINFLNCFCSGGHGISIGSVGGRKNNEVRGVTIKDSTVVDSDNGIRIKTVSGTTGSVSDVTYSGITLKNISKRGIVIQQDYENGSPTGVPTDGVPITDLTITNVKGTVTSSATQIYVLCAQDACSDWEWSGVEISGGKYSDCKNAPSGTC</sequence>
<dbReference type="Proteomes" id="UP000006911">
    <property type="component" value="Unassembled WGS sequence"/>
</dbReference>
<evidence type="ECO:0000256" key="1">
    <source>
        <dbReference type="ARBA" id="ARBA00004613"/>
    </source>
</evidence>
<dbReference type="InterPro" id="IPR006626">
    <property type="entry name" value="PbH1"/>
</dbReference>
<evidence type="ECO:0000256" key="8">
    <source>
        <dbReference type="ARBA" id="ARBA00023157"/>
    </source>
</evidence>
<dbReference type="KEGG" id="tml:GSTUM_00012011001"/>
<keyword evidence="10" id="KW-0961">Cell wall biogenesis/degradation</keyword>
<dbReference type="EC" id="3.2.1.15" evidence="3"/>
<dbReference type="InterPro" id="IPR050434">
    <property type="entry name" value="Glycosyl_hydrlase_28"/>
</dbReference>
<keyword evidence="16" id="KW-1185">Reference proteome</keyword>
<evidence type="ECO:0000256" key="5">
    <source>
        <dbReference type="ARBA" id="ARBA00022729"/>
    </source>
</evidence>
<evidence type="ECO:0000256" key="12">
    <source>
        <dbReference type="PROSITE-ProRule" id="PRU10052"/>
    </source>
</evidence>
<organism evidence="15 16">
    <name type="scientific">Tuber melanosporum (strain Mel28)</name>
    <name type="common">Perigord black truffle</name>
    <dbReference type="NCBI Taxonomy" id="656061"/>
    <lineage>
        <taxon>Eukaryota</taxon>
        <taxon>Fungi</taxon>
        <taxon>Dikarya</taxon>
        <taxon>Ascomycota</taxon>
        <taxon>Pezizomycotina</taxon>
        <taxon>Pezizomycetes</taxon>
        <taxon>Pezizales</taxon>
        <taxon>Tuberaceae</taxon>
        <taxon>Tuber</taxon>
    </lineage>
</organism>
<gene>
    <name evidence="15" type="ORF">GSTUM_00012011001</name>
</gene>
<evidence type="ECO:0000256" key="4">
    <source>
        <dbReference type="ARBA" id="ARBA00022525"/>
    </source>
</evidence>
<dbReference type="PROSITE" id="PS00502">
    <property type="entry name" value="POLYGALACTURONASE"/>
    <property type="match status" value="1"/>
</dbReference>
<dbReference type="PANTHER" id="PTHR31884:SF1">
    <property type="entry name" value="POLYGALACTURONASE"/>
    <property type="match status" value="1"/>
</dbReference>
<evidence type="ECO:0000256" key="10">
    <source>
        <dbReference type="ARBA" id="ARBA00023316"/>
    </source>
</evidence>
<dbReference type="OMA" id="WTGNSIT"/>
<protein>
    <recommendedName>
        <fullName evidence="3">endo-polygalacturonase</fullName>
        <ecNumber evidence="3">3.2.1.15</ecNumber>
    </recommendedName>
</protein>
<dbReference type="AlphaFoldDB" id="D5GPS7"/>
<reference evidence="15 16" key="1">
    <citation type="journal article" date="2010" name="Nature">
        <title>Perigord black truffle genome uncovers evolutionary origins and mechanisms of symbiosis.</title>
        <authorList>
            <person name="Martin F."/>
            <person name="Kohler A."/>
            <person name="Murat C."/>
            <person name="Balestrini R."/>
            <person name="Coutinho P.M."/>
            <person name="Jaillon O."/>
            <person name="Montanini B."/>
            <person name="Morin E."/>
            <person name="Noel B."/>
            <person name="Percudani R."/>
            <person name="Porcel B."/>
            <person name="Rubini A."/>
            <person name="Amicucci A."/>
            <person name="Amselem J."/>
            <person name="Anthouard V."/>
            <person name="Arcioni S."/>
            <person name="Artiguenave F."/>
            <person name="Aury J.M."/>
            <person name="Ballario P."/>
            <person name="Bolchi A."/>
            <person name="Brenna A."/>
            <person name="Brun A."/>
            <person name="Buee M."/>
            <person name="Cantarel B."/>
            <person name="Chevalier G."/>
            <person name="Couloux A."/>
            <person name="Da Silva C."/>
            <person name="Denoeud F."/>
            <person name="Duplessis S."/>
            <person name="Ghignone S."/>
            <person name="Hilselberger B."/>
            <person name="Iotti M."/>
            <person name="Marcais B."/>
            <person name="Mello A."/>
            <person name="Miranda M."/>
            <person name="Pacioni G."/>
            <person name="Quesneville H."/>
            <person name="Riccioni C."/>
            <person name="Ruotolo R."/>
            <person name="Splivallo R."/>
            <person name="Stocchi V."/>
            <person name="Tisserant E."/>
            <person name="Viscomi A.R."/>
            <person name="Zambonelli A."/>
            <person name="Zampieri E."/>
            <person name="Henrissat B."/>
            <person name="Lebrun M.H."/>
            <person name="Paolocci F."/>
            <person name="Bonfante P."/>
            <person name="Ottonello S."/>
            <person name="Wincker P."/>
        </authorList>
    </citation>
    <scope>NUCLEOTIDE SEQUENCE [LARGE SCALE GENOMIC DNA]</scope>
    <source>
        <strain evidence="15 16">Mel28</strain>
    </source>
</reference>
<dbReference type="InterPro" id="IPR000743">
    <property type="entry name" value="Glyco_hydro_28"/>
</dbReference>
<dbReference type="GO" id="GO:0071555">
    <property type="term" value="P:cell wall organization"/>
    <property type="evidence" value="ECO:0007669"/>
    <property type="project" value="UniProtKB-KW"/>
</dbReference>
<dbReference type="InterPro" id="IPR011050">
    <property type="entry name" value="Pectin_lyase_fold/virulence"/>
</dbReference>
<feature type="active site" evidence="12">
    <location>
        <position position="224"/>
    </location>
</feature>
<comment type="subcellular location">
    <subcellularLocation>
        <location evidence="1">Secreted</location>
    </subcellularLocation>
</comment>
<dbReference type="GO" id="GO:0005576">
    <property type="term" value="C:extracellular region"/>
    <property type="evidence" value="ECO:0007669"/>
    <property type="project" value="UniProtKB-SubCell"/>
</dbReference>
<comment type="catalytic activity">
    <reaction evidence="11">
        <text>(1,4-alpha-D-galacturonosyl)n+m + H2O = (1,4-alpha-D-galacturonosyl)n + (1,4-alpha-D-galacturonosyl)m.</text>
        <dbReference type="EC" id="3.2.1.15"/>
    </reaction>
</comment>
<evidence type="ECO:0000256" key="2">
    <source>
        <dbReference type="ARBA" id="ARBA00008834"/>
    </source>
</evidence>
<dbReference type="InterPro" id="IPR012334">
    <property type="entry name" value="Pectin_lyas_fold"/>
</dbReference>
<evidence type="ECO:0000256" key="14">
    <source>
        <dbReference type="SAM" id="SignalP"/>
    </source>
</evidence>
<name>D5GPS7_TUBMM</name>
<keyword evidence="5 14" id="KW-0732">Signal</keyword>
<keyword evidence="9 13" id="KW-0326">Glycosidase</keyword>